<keyword evidence="4" id="KW-1185">Reference proteome</keyword>
<accession>A0A2K2D9G3</accession>
<name>A0A2K2D9G3_BRADI</name>
<evidence type="ECO:0000256" key="1">
    <source>
        <dbReference type="SAM" id="MobiDB-lite"/>
    </source>
</evidence>
<dbReference type="GeneID" id="100829178"/>
<dbReference type="EMBL" id="CM000881">
    <property type="protein sequence ID" value="PNT70915.1"/>
    <property type="molecule type" value="Genomic_DNA"/>
</dbReference>
<dbReference type="ExpressionAtlas" id="A0A2K2D9G3">
    <property type="expression patterns" value="baseline"/>
</dbReference>
<dbReference type="PANTHER" id="PTHR36892:SF1">
    <property type="entry name" value="OS05G0518200 PROTEIN"/>
    <property type="match status" value="1"/>
</dbReference>
<feature type="region of interest" description="Disordered" evidence="1">
    <location>
        <begin position="180"/>
        <end position="214"/>
    </location>
</feature>
<dbReference type="RefSeq" id="XP_003566038.1">
    <property type="nucleotide sequence ID" value="XM_003565990.4"/>
</dbReference>
<feature type="region of interest" description="Disordered" evidence="1">
    <location>
        <begin position="1"/>
        <end position="31"/>
    </location>
</feature>
<dbReference type="Gramene" id="PNT70915">
    <property type="protein sequence ID" value="PNT70915"/>
    <property type="gene ID" value="BRADI_2g19660v3"/>
</dbReference>
<reference evidence="2 3" key="1">
    <citation type="journal article" date="2010" name="Nature">
        <title>Genome sequencing and analysis of the model grass Brachypodium distachyon.</title>
        <authorList>
            <consortium name="International Brachypodium Initiative"/>
        </authorList>
    </citation>
    <scope>NUCLEOTIDE SEQUENCE [LARGE SCALE GENOMIC DNA]</scope>
    <source>
        <strain evidence="2 3">Bd21</strain>
    </source>
</reference>
<reference evidence="3" key="3">
    <citation type="submission" date="2018-08" db="UniProtKB">
        <authorList>
            <consortium name="EnsemblPlants"/>
        </authorList>
    </citation>
    <scope>IDENTIFICATION</scope>
    <source>
        <strain evidence="3">cv. Bd21</strain>
    </source>
</reference>
<dbReference type="EnsemblPlants" id="PNT70915">
    <property type="protein sequence ID" value="PNT70915"/>
    <property type="gene ID" value="BRADI_2g19660v3"/>
</dbReference>
<evidence type="ECO:0000313" key="3">
    <source>
        <dbReference type="EnsemblPlants" id="PNT70915"/>
    </source>
</evidence>
<proteinExistence type="predicted"/>
<dbReference type="PANTHER" id="PTHR36892">
    <property type="entry name" value="OS01G0201800 PROTEIN"/>
    <property type="match status" value="1"/>
</dbReference>
<sequence>MKATGARGKLSGAKAGEWASPPPAMSPAAGGRARFSIREYAVRARAGAADERSKCWPFGKAAGPLPPMEVRRFRWWADEAALAAELEVEEEEEERRKAAMRRKRSIVELFAAVPPVGAGKRKLDKEKLVAAGGLPKKRFKKEKAPVGAETTAVRKKEKSGNIKVTSLSISQLFQDAIQKRKLKKSPSKKKRNQEVSVLPNKKSMKGSKKSVLPDQKAIKNSCQVQIILKKHLRTEIGAFLKNKDVTCTPKSSCKLKHVTFSDVDGICGLTASQSKDNTEQSQLMQASQQPSQKGNSQIVNGQHNTEETQLVYQQSDAISGTAEEDTSSVPEKVGSSGISCAVPLTTSKERTILRNSIGVHHFIEMSNRGNRLNSMSSAAVSFQPLAQNLAGVDFHLQEGIYLDIGWQAEENHRMAPQGTPVPACLAVGTRPGHPMRTPFPQPSSSRYVGALKEAYDRNRSTVMHEKLVANGHLTEVHPSVLSSGKDMLSTISSTGSNKSTDPQTTDSVSACRNISASDDYIGLPVNSHGEFVRVQPGGTLNSKGVLKRQCSLEDSVYPSASPTFSTPNTSMDYAHSRVNHQALPFSTVANFGIQQGPHLTHTMPTAYGMGLRQFPISERMQLHNYPVPSNNSCSKQLGSSVQCFCSRCLRHDNQLQKSLEMQSCFPGQNYVQSIQPAVETTMRLMGRTVTLGTSSKQCGGLENNGPYSSKQIRVEDHYLPGTSTKVFPKLFCGGLVDPPSTFRMSNGERPPSEYASCFSSLPAAELGPGFDTNSFRTSNHSQQPQLAVPDTLFMQPVKRYNESGSGHQRPSVESQVQGTANHLQLGPVHHRRTPSVASMSSYDPKNNFKNFAEPRAGASEFSFFPQRSCNMTQRTPVSPFLSGYYSVQSSPALTTPTKFTSLRPLPPSMISSHVYSSENAEPHGSTPFHPAAPLSRRSEINNAPGDAILTGTKQTEQAPIGSNLESSKQINKSCKRPAENDDVLLTISKKPCIPVGKDVNMSPLPAEELGFGGSKPDGQPLYMPVRLGNRPEMNLRLVNGPAWSDPVDSVVARPVKLKPGAKHILQPCASASTDQEHSWPVHSVVQLAAENDAFTVGSSKKMDAESYRVQPLPEVNASLL</sequence>
<feature type="region of interest" description="Disordered" evidence="1">
    <location>
        <begin position="487"/>
        <end position="507"/>
    </location>
</feature>
<dbReference type="Proteomes" id="UP000008810">
    <property type="component" value="Chromosome 2"/>
</dbReference>
<reference evidence="2" key="2">
    <citation type="submission" date="2017-06" db="EMBL/GenBank/DDBJ databases">
        <title>WGS assembly of Brachypodium distachyon.</title>
        <authorList>
            <consortium name="The International Brachypodium Initiative"/>
            <person name="Lucas S."/>
            <person name="Harmon-Smith M."/>
            <person name="Lail K."/>
            <person name="Tice H."/>
            <person name="Grimwood J."/>
            <person name="Bruce D."/>
            <person name="Barry K."/>
            <person name="Shu S."/>
            <person name="Lindquist E."/>
            <person name="Wang M."/>
            <person name="Pitluck S."/>
            <person name="Vogel J.P."/>
            <person name="Garvin D.F."/>
            <person name="Mockler T.C."/>
            <person name="Schmutz J."/>
            <person name="Rokhsar D."/>
            <person name="Bevan M.W."/>
        </authorList>
    </citation>
    <scope>NUCLEOTIDE SEQUENCE</scope>
    <source>
        <strain evidence="2">Bd21</strain>
    </source>
</reference>
<dbReference type="KEGG" id="bdi:100829178"/>
<gene>
    <name evidence="3" type="primary">LOC100829178</name>
    <name evidence="2" type="ORF">BRADI_2g19660v3</name>
</gene>
<dbReference type="AlphaFoldDB" id="A0A2K2D9G3"/>
<feature type="compositionally biased region" description="Basic residues" evidence="1">
    <location>
        <begin position="180"/>
        <end position="191"/>
    </location>
</feature>
<feature type="compositionally biased region" description="Polar residues" evidence="1">
    <location>
        <begin position="963"/>
        <end position="972"/>
    </location>
</feature>
<evidence type="ECO:0000313" key="2">
    <source>
        <dbReference type="EMBL" id="PNT70915.1"/>
    </source>
</evidence>
<feature type="region of interest" description="Disordered" evidence="1">
    <location>
        <begin position="278"/>
        <end position="299"/>
    </location>
</feature>
<protein>
    <submittedName>
        <fullName evidence="2 3">Uncharacterized protein</fullName>
    </submittedName>
</protein>
<dbReference type="OrthoDB" id="678085at2759"/>
<feature type="compositionally biased region" description="Polar residues" evidence="1">
    <location>
        <begin position="489"/>
        <end position="507"/>
    </location>
</feature>
<evidence type="ECO:0000313" key="4">
    <source>
        <dbReference type="Proteomes" id="UP000008810"/>
    </source>
</evidence>
<feature type="region of interest" description="Disordered" evidence="1">
    <location>
        <begin position="915"/>
        <end position="975"/>
    </location>
</feature>
<organism evidence="2">
    <name type="scientific">Brachypodium distachyon</name>
    <name type="common">Purple false brome</name>
    <name type="synonym">Trachynia distachya</name>
    <dbReference type="NCBI Taxonomy" id="15368"/>
    <lineage>
        <taxon>Eukaryota</taxon>
        <taxon>Viridiplantae</taxon>
        <taxon>Streptophyta</taxon>
        <taxon>Embryophyta</taxon>
        <taxon>Tracheophyta</taxon>
        <taxon>Spermatophyta</taxon>
        <taxon>Magnoliopsida</taxon>
        <taxon>Liliopsida</taxon>
        <taxon>Poales</taxon>
        <taxon>Poaceae</taxon>
        <taxon>BOP clade</taxon>
        <taxon>Pooideae</taxon>
        <taxon>Stipodae</taxon>
        <taxon>Brachypodieae</taxon>
        <taxon>Brachypodium</taxon>
    </lineage>
</organism>